<dbReference type="RefSeq" id="WP_162563129.1">
    <property type="nucleotide sequence ID" value="NZ_HG322951.1"/>
</dbReference>
<evidence type="ECO:0000313" key="3">
    <source>
        <dbReference type="Proteomes" id="UP000518188"/>
    </source>
</evidence>
<evidence type="ECO:0008006" key="4">
    <source>
        <dbReference type="Google" id="ProtNLM"/>
    </source>
</evidence>
<proteinExistence type="predicted"/>
<name>A0A7X6MLT2_9MYCO</name>
<organism evidence="2 3">
    <name type="scientific">Mycolicibacterium septicum DSM 44393</name>
    <dbReference type="NCBI Taxonomy" id="1341646"/>
    <lineage>
        <taxon>Bacteria</taxon>
        <taxon>Bacillati</taxon>
        <taxon>Actinomycetota</taxon>
        <taxon>Actinomycetes</taxon>
        <taxon>Mycobacteriales</taxon>
        <taxon>Mycobacteriaceae</taxon>
        <taxon>Mycolicibacterium</taxon>
    </lineage>
</organism>
<sequence>MIDETQVLGSWTHSHEEDRGATQTFRPADYPLPPSRGRTTFTLLPGHDAVVGTPGPDDRGVRRSGSWSVEHQPGRDVLTISLPDWNETFSIVTAEARQLVLTPITPGG</sequence>
<dbReference type="AlphaFoldDB" id="A0A7X6MLT2"/>
<feature type="region of interest" description="Disordered" evidence="1">
    <location>
        <begin position="1"/>
        <end position="69"/>
    </location>
</feature>
<gene>
    <name evidence="2" type="ORF">HGA11_09175</name>
</gene>
<dbReference type="EMBL" id="JAAXPJ010000003">
    <property type="protein sequence ID" value="NKZ11147.1"/>
    <property type="molecule type" value="Genomic_DNA"/>
</dbReference>
<dbReference type="Proteomes" id="UP000518188">
    <property type="component" value="Unassembled WGS sequence"/>
</dbReference>
<evidence type="ECO:0000313" key="2">
    <source>
        <dbReference type="EMBL" id="NKZ11147.1"/>
    </source>
</evidence>
<accession>A0A7X6MLT2</accession>
<reference evidence="2 3" key="1">
    <citation type="submission" date="2020-04" db="EMBL/GenBank/DDBJ databases">
        <title>MicrobeNet Type strains.</title>
        <authorList>
            <person name="Nicholson A.C."/>
        </authorList>
    </citation>
    <scope>NUCLEOTIDE SEQUENCE [LARGE SCALE GENOMIC DNA]</scope>
    <source>
        <strain evidence="2 3">ATCC 700731</strain>
    </source>
</reference>
<protein>
    <recommendedName>
        <fullName evidence="4">Lipocalin-like domain-containing protein</fullName>
    </recommendedName>
</protein>
<comment type="caution">
    <text evidence="2">The sequence shown here is derived from an EMBL/GenBank/DDBJ whole genome shotgun (WGS) entry which is preliminary data.</text>
</comment>
<evidence type="ECO:0000256" key="1">
    <source>
        <dbReference type="SAM" id="MobiDB-lite"/>
    </source>
</evidence>